<sequence length="80" mass="8834">MRVIAYTQKCIASGNCVLACSDVFEQRDSDGTVHILNERPALALLKKVRQAVDLCPNQVFTIEDEANQSELVVVENDQAV</sequence>
<evidence type="ECO:0000256" key="3">
    <source>
        <dbReference type="ARBA" id="ARBA00022982"/>
    </source>
</evidence>
<reference evidence="6 7" key="1">
    <citation type="submission" date="2019-01" db="EMBL/GenBank/DDBJ databases">
        <title>Draft genome sequence of Dictyobacter sp. Uno17.</title>
        <authorList>
            <person name="Wang C.M."/>
            <person name="Zheng Y."/>
            <person name="Sakai Y."/>
            <person name="Abe K."/>
            <person name="Yokota A."/>
            <person name="Yabe S."/>
        </authorList>
    </citation>
    <scope>NUCLEOTIDE SEQUENCE [LARGE SCALE GENOMIC DNA]</scope>
    <source>
        <strain evidence="6 7">Uno17</strain>
    </source>
</reference>
<evidence type="ECO:0000256" key="5">
    <source>
        <dbReference type="ARBA" id="ARBA00023014"/>
    </source>
</evidence>
<name>A0A5A5T946_9CHLR</name>
<dbReference type="Gene3D" id="3.30.70.20">
    <property type="match status" value="1"/>
</dbReference>
<keyword evidence="7" id="KW-1185">Reference proteome</keyword>
<proteinExistence type="predicted"/>
<dbReference type="PANTHER" id="PTHR36923:SF3">
    <property type="entry name" value="FERREDOXIN"/>
    <property type="match status" value="1"/>
</dbReference>
<dbReference type="PANTHER" id="PTHR36923">
    <property type="entry name" value="FERREDOXIN"/>
    <property type="match status" value="1"/>
</dbReference>
<evidence type="ECO:0000313" key="7">
    <source>
        <dbReference type="Proteomes" id="UP000322530"/>
    </source>
</evidence>
<dbReference type="Pfam" id="PF13370">
    <property type="entry name" value="Fer4_13"/>
    <property type="match status" value="1"/>
</dbReference>
<evidence type="ECO:0000256" key="2">
    <source>
        <dbReference type="ARBA" id="ARBA00022723"/>
    </source>
</evidence>
<dbReference type="InterPro" id="IPR051269">
    <property type="entry name" value="Fe-S_cluster_ET"/>
</dbReference>
<gene>
    <name evidence="6" type="ORF">KDI_15740</name>
</gene>
<keyword evidence="5" id="KW-0411">Iron-sulfur</keyword>
<comment type="caution">
    <text evidence="6">The sequence shown here is derived from an EMBL/GenBank/DDBJ whole genome shotgun (WGS) entry which is preliminary data.</text>
</comment>
<dbReference type="Proteomes" id="UP000322530">
    <property type="component" value="Unassembled WGS sequence"/>
</dbReference>
<keyword evidence="3" id="KW-0249">Electron transport</keyword>
<dbReference type="GO" id="GO:0051536">
    <property type="term" value="F:iron-sulfur cluster binding"/>
    <property type="evidence" value="ECO:0007669"/>
    <property type="project" value="UniProtKB-KW"/>
</dbReference>
<dbReference type="GO" id="GO:0046872">
    <property type="term" value="F:metal ion binding"/>
    <property type="evidence" value="ECO:0007669"/>
    <property type="project" value="UniProtKB-KW"/>
</dbReference>
<protein>
    <submittedName>
        <fullName evidence="6">Ferredoxin</fullName>
    </submittedName>
</protein>
<dbReference type="AlphaFoldDB" id="A0A5A5T946"/>
<keyword evidence="2" id="KW-0479">Metal-binding</keyword>
<accession>A0A5A5T946</accession>
<evidence type="ECO:0000313" key="6">
    <source>
        <dbReference type="EMBL" id="GCF08010.1"/>
    </source>
</evidence>
<dbReference type="OrthoDB" id="9803319at2"/>
<keyword evidence="4" id="KW-0408">Iron</keyword>
<evidence type="ECO:0000256" key="1">
    <source>
        <dbReference type="ARBA" id="ARBA00022448"/>
    </source>
</evidence>
<organism evidence="6 7">
    <name type="scientific">Dictyobacter arantiisoli</name>
    <dbReference type="NCBI Taxonomy" id="2014874"/>
    <lineage>
        <taxon>Bacteria</taxon>
        <taxon>Bacillati</taxon>
        <taxon>Chloroflexota</taxon>
        <taxon>Ktedonobacteria</taxon>
        <taxon>Ktedonobacterales</taxon>
        <taxon>Dictyobacteraceae</taxon>
        <taxon>Dictyobacter</taxon>
    </lineage>
</organism>
<evidence type="ECO:0000256" key="4">
    <source>
        <dbReference type="ARBA" id="ARBA00023004"/>
    </source>
</evidence>
<dbReference type="EMBL" id="BIXY01000017">
    <property type="protein sequence ID" value="GCF08010.1"/>
    <property type="molecule type" value="Genomic_DNA"/>
</dbReference>
<keyword evidence="1" id="KW-0813">Transport</keyword>
<dbReference type="SUPFAM" id="SSF54862">
    <property type="entry name" value="4Fe-4S ferredoxins"/>
    <property type="match status" value="1"/>
</dbReference>
<dbReference type="RefSeq" id="WP_149401015.1">
    <property type="nucleotide sequence ID" value="NZ_BIXY01000017.1"/>
</dbReference>